<proteinExistence type="predicted"/>
<dbReference type="PANTHER" id="PTHR19303:SF74">
    <property type="entry name" value="POGO TRANSPOSABLE ELEMENT WITH KRAB DOMAIN"/>
    <property type="match status" value="1"/>
</dbReference>
<dbReference type="GO" id="GO:0005634">
    <property type="term" value="C:nucleus"/>
    <property type="evidence" value="ECO:0007669"/>
    <property type="project" value="TreeGrafter"/>
</dbReference>
<protein>
    <recommendedName>
        <fullName evidence="2">DDE-1 domain-containing protein</fullName>
    </recommendedName>
</protein>
<dbReference type="InterPro" id="IPR004875">
    <property type="entry name" value="DDE_SF_endonuclease_dom"/>
</dbReference>
<evidence type="ECO:0000256" key="1">
    <source>
        <dbReference type="SAM" id="MobiDB-lite"/>
    </source>
</evidence>
<dbReference type="InterPro" id="IPR013083">
    <property type="entry name" value="Znf_RING/FYVE/PHD"/>
</dbReference>
<dbReference type="EMBL" id="JAIWYP010000004">
    <property type="protein sequence ID" value="KAH3833333.1"/>
    <property type="molecule type" value="Genomic_DNA"/>
</dbReference>
<organism evidence="3 4">
    <name type="scientific">Dreissena polymorpha</name>
    <name type="common">Zebra mussel</name>
    <name type="synonym">Mytilus polymorpha</name>
    <dbReference type="NCBI Taxonomy" id="45954"/>
    <lineage>
        <taxon>Eukaryota</taxon>
        <taxon>Metazoa</taxon>
        <taxon>Spiralia</taxon>
        <taxon>Lophotrochozoa</taxon>
        <taxon>Mollusca</taxon>
        <taxon>Bivalvia</taxon>
        <taxon>Autobranchia</taxon>
        <taxon>Heteroconchia</taxon>
        <taxon>Euheterodonta</taxon>
        <taxon>Imparidentia</taxon>
        <taxon>Neoheterodontei</taxon>
        <taxon>Myida</taxon>
        <taxon>Dreissenoidea</taxon>
        <taxon>Dreissenidae</taxon>
        <taxon>Dreissena</taxon>
    </lineage>
</organism>
<dbReference type="Pfam" id="PF03184">
    <property type="entry name" value="DDE_1"/>
    <property type="match status" value="1"/>
</dbReference>
<accession>A0A9D4K5B8</accession>
<sequence length="347" mass="38463">MKGTSPGARGVMSDSGWSNGDVFLEYLKTHFLEHVPALGPQQSVLVIYDGHASHVNQELIDWASKNRVVLFVLPPHTSHVLQPLDVGIFGPFKSYYYNECASFMNAHMGQKITRFDMAKLACKAYLKAMTPLNIQSAFRKTGIHPLSSNAISAEKLITCEGFREASPVRKVAALKGGKDAVLAFLNSKKENDIASSKKCSICQTEMKCPSCSNAKPRTHKPKSGGRDITSDSYKNEVATYASQRKEQNDTSKITPSRPLPSTSGLQINRPDVAMETDTDDDELDDRVPCCVCKQITPPDLRLHPHLKIVNWAQCDKCDGWVHLAFCTTVRVVRRMSEFVCPKCEVEA</sequence>
<dbReference type="Proteomes" id="UP000828390">
    <property type="component" value="Unassembled WGS sequence"/>
</dbReference>
<feature type="compositionally biased region" description="Polar residues" evidence="1">
    <location>
        <begin position="250"/>
        <end position="266"/>
    </location>
</feature>
<evidence type="ECO:0000313" key="3">
    <source>
        <dbReference type="EMBL" id="KAH3833333.1"/>
    </source>
</evidence>
<dbReference type="AlphaFoldDB" id="A0A9D4K5B8"/>
<comment type="caution">
    <text evidence="3">The sequence shown here is derived from an EMBL/GenBank/DDBJ whole genome shotgun (WGS) entry which is preliminary data.</text>
</comment>
<keyword evidence="4" id="KW-1185">Reference proteome</keyword>
<dbReference type="InterPro" id="IPR050863">
    <property type="entry name" value="CenT-Element_Derived"/>
</dbReference>
<dbReference type="Gene3D" id="3.30.40.10">
    <property type="entry name" value="Zinc/RING finger domain, C3HC4 (zinc finger)"/>
    <property type="match status" value="1"/>
</dbReference>
<dbReference type="GO" id="GO:0003677">
    <property type="term" value="F:DNA binding"/>
    <property type="evidence" value="ECO:0007669"/>
    <property type="project" value="TreeGrafter"/>
</dbReference>
<dbReference type="Gene3D" id="3.30.420.10">
    <property type="entry name" value="Ribonuclease H-like superfamily/Ribonuclease H"/>
    <property type="match status" value="1"/>
</dbReference>
<dbReference type="PANTHER" id="PTHR19303">
    <property type="entry name" value="TRANSPOSON"/>
    <property type="match status" value="1"/>
</dbReference>
<evidence type="ECO:0000259" key="2">
    <source>
        <dbReference type="Pfam" id="PF03184"/>
    </source>
</evidence>
<feature type="domain" description="DDE-1" evidence="2">
    <location>
        <begin position="13"/>
        <end position="110"/>
    </location>
</feature>
<reference evidence="3" key="1">
    <citation type="journal article" date="2019" name="bioRxiv">
        <title>The Genome of the Zebra Mussel, Dreissena polymorpha: A Resource for Invasive Species Research.</title>
        <authorList>
            <person name="McCartney M.A."/>
            <person name="Auch B."/>
            <person name="Kono T."/>
            <person name="Mallez S."/>
            <person name="Zhang Y."/>
            <person name="Obille A."/>
            <person name="Becker A."/>
            <person name="Abrahante J.E."/>
            <person name="Garbe J."/>
            <person name="Badalamenti J.P."/>
            <person name="Herman A."/>
            <person name="Mangelson H."/>
            <person name="Liachko I."/>
            <person name="Sullivan S."/>
            <person name="Sone E.D."/>
            <person name="Koren S."/>
            <person name="Silverstein K.A.T."/>
            <person name="Beckman K.B."/>
            <person name="Gohl D.M."/>
        </authorList>
    </citation>
    <scope>NUCLEOTIDE SEQUENCE</scope>
    <source>
        <strain evidence="3">Duluth1</strain>
        <tissue evidence="3">Whole animal</tissue>
    </source>
</reference>
<dbReference type="InterPro" id="IPR011011">
    <property type="entry name" value="Znf_FYVE_PHD"/>
</dbReference>
<dbReference type="InterPro" id="IPR036397">
    <property type="entry name" value="RNaseH_sf"/>
</dbReference>
<name>A0A9D4K5B8_DREPO</name>
<dbReference type="SUPFAM" id="SSF57903">
    <property type="entry name" value="FYVE/PHD zinc finger"/>
    <property type="match status" value="1"/>
</dbReference>
<gene>
    <name evidence="3" type="ORF">DPMN_106640</name>
</gene>
<reference evidence="3" key="2">
    <citation type="submission" date="2020-11" db="EMBL/GenBank/DDBJ databases">
        <authorList>
            <person name="McCartney M.A."/>
            <person name="Auch B."/>
            <person name="Kono T."/>
            <person name="Mallez S."/>
            <person name="Becker A."/>
            <person name="Gohl D.M."/>
            <person name="Silverstein K.A.T."/>
            <person name="Koren S."/>
            <person name="Bechman K.B."/>
            <person name="Herman A."/>
            <person name="Abrahante J.E."/>
            <person name="Garbe J."/>
        </authorList>
    </citation>
    <scope>NUCLEOTIDE SEQUENCE</scope>
    <source>
        <strain evidence="3">Duluth1</strain>
        <tissue evidence="3">Whole animal</tissue>
    </source>
</reference>
<feature type="region of interest" description="Disordered" evidence="1">
    <location>
        <begin position="213"/>
        <end position="282"/>
    </location>
</feature>
<evidence type="ECO:0000313" key="4">
    <source>
        <dbReference type="Proteomes" id="UP000828390"/>
    </source>
</evidence>